<sequence length="327" mass="36713">MRLNDGRSIVEERLAVLDDFDIRRGGAGMGRTWIDCAPMPSPGLSAAPTRLWLPPLALAGCVRGVMLRDTTSAALPPERRFNHYPASPLCTMSWWFAGTGEWLAPGAVPSLDSPRTTSEARITFAGPHTHPTISWNPGPARGMMLLLMPDAVQRLAGVDPRQWVNRVVPAEDALPADWMTLGHAVLQAADDDRRIALIETFFAERWSTVREQATSHRYRDWAEALALRAATTRTGRSLRQIERRVRDWAGLPLRELRGFGRAERAFFEVIAASETGDLSWSALAVDTGYFDQSHLSRISRRITGFPPEELRRRIAEDEGFWAYRVWQ</sequence>
<dbReference type="InterPro" id="IPR009057">
    <property type="entry name" value="Homeodomain-like_sf"/>
</dbReference>
<keyword evidence="5" id="KW-1185">Reference proteome</keyword>
<comment type="caution">
    <text evidence="4">The sequence shown here is derived from an EMBL/GenBank/DDBJ whole genome shotgun (WGS) entry which is preliminary data.</text>
</comment>
<evidence type="ECO:0000256" key="2">
    <source>
        <dbReference type="ARBA" id="ARBA00023163"/>
    </source>
</evidence>
<keyword evidence="2" id="KW-0804">Transcription</keyword>
<dbReference type="SUPFAM" id="SSF46689">
    <property type="entry name" value="Homeodomain-like"/>
    <property type="match status" value="1"/>
</dbReference>
<feature type="domain" description="HTH araC/xylS-type" evidence="3">
    <location>
        <begin position="211"/>
        <end position="313"/>
    </location>
</feature>
<accession>A0ABU9BU68</accession>
<dbReference type="Gene3D" id="1.10.10.60">
    <property type="entry name" value="Homeodomain-like"/>
    <property type="match status" value="1"/>
</dbReference>
<dbReference type="EMBL" id="JBBUTG010000017">
    <property type="protein sequence ID" value="MEK8033522.1"/>
    <property type="molecule type" value="Genomic_DNA"/>
</dbReference>
<protein>
    <submittedName>
        <fullName evidence="4">Helix-turn-helix domain-containing protein</fullName>
    </submittedName>
</protein>
<name>A0ABU9BU68_9BURK</name>
<reference evidence="4 5" key="1">
    <citation type="submission" date="2024-04" db="EMBL/GenBank/DDBJ databases">
        <title>Novel species of the genus Ideonella isolated from streams.</title>
        <authorList>
            <person name="Lu H."/>
        </authorList>
    </citation>
    <scope>NUCLEOTIDE SEQUENCE [LARGE SCALE GENOMIC DNA]</scope>
    <source>
        <strain evidence="4 5">DXS29W</strain>
    </source>
</reference>
<dbReference type="Pfam" id="PF12833">
    <property type="entry name" value="HTH_18"/>
    <property type="match status" value="1"/>
</dbReference>
<keyword evidence="1" id="KW-0805">Transcription regulation</keyword>
<organism evidence="4 5">
    <name type="scientific">Ideonella lacteola</name>
    <dbReference type="NCBI Taxonomy" id="2984193"/>
    <lineage>
        <taxon>Bacteria</taxon>
        <taxon>Pseudomonadati</taxon>
        <taxon>Pseudomonadota</taxon>
        <taxon>Betaproteobacteria</taxon>
        <taxon>Burkholderiales</taxon>
        <taxon>Sphaerotilaceae</taxon>
        <taxon>Ideonella</taxon>
    </lineage>
</organism>
<proteinExistence type="predicted"/>
<evidence type="ECO:0000313" key="5">
    <source>
        <dbReference type="Proteomes" id="UP001371218"/>
    </source>
</evidence>
<evidence type="ECO:0000256" key="1">
    <source>
        <dbReference type="ARBA" id="ARBA00023015"/>
    </source>
</evidence>
<dbReference type="RefSeq" id="WP_341427947.1">
    <property type="nucleotide sequence ID" value="NZ_JBBUTG010000017.1"/>
</dbReference>
<dbReference type="Proteomes" id="UP001371218">
    <property type="component" value="Unassembled WGS sequence"/>
</dbReference>
<evidence type="ECO:0000259" key="3">
    <source>
        <dbReference type="PROSITE" id="PS01124"/>
    </source>
</evidence>
<dbReference type="InterPro" id="IPR018060">
    <property type="entry name" value="HTH_AraC"/>
</dbReference>
<evidence type="ECO:0000313" key="4">
    <source>
        <dbReference type="EMBL" id="MEK8033522.1"/>
    </source>
</evidence>
<dbReference type="PROSITE" id="PS01124">
    <property type="entry name" value="HTH_ARAC_FAMILY_2"/>
    <property type="match status" value="1"/>
</dbReference>
<gene>
    <name evidence="4" type="ORF">AACH06_22095</name>
</gene>